<evidence type="ECO:0000313" key="2">
    <source>
        <dbReference type="Proteomes" id="UP000261340"/>
    </source>
</evidence>
<dbReference type="AlphaFoldDB" id="A0A3Q0RM23"/>
<organism evidence="1 2">
    <name type="scientific">Amphilophus citrinellus</name>
    <name type="common">Midas cichlid</name>
    <name type="synonym">Cichlasoma citrinellum</name>
    <dbReference type="NCBI Taxonomy" id="61819"/>
    <lineage>
        <taxon>Eukaryota</taxon>
        <taxon>Metazoa</taxon>
        <taxon>Chordata</taxon>
        <taxon>Craniata</taxon>
        <taxon>Vertebrata</taxon>
        <taxon>Euteleostomi</taxon>
        <taxon>Actinopterygii</taxon>
        <taxon>Neopterygii</taxon>
        <taxon>Teleostei</taxon>
        <taxon>Neoteleostei</taxon>
        <taxon>Acanthomorphata</taxon>
        <taxon>Ovalentaria</taxon>
        <taxon>Cichlomorphae</taxon>
        <taxon>Cichliformes</taxon>
        <taxon>Cichlidae</taxon>
        <taxon>New World cichlids</taxon>
        <taxon>Cichlasomatinae</taxon>
        <taxon>Heroini</taxon>
        <taxon>Amphilophus</taxon>
    </lineage>
</organism>
<dbReference type="GeneTree" id="ENSGT01120000272017"/>
<dbReference type="Proteomes" id="UP000261340">
    <property type="component" value="Unplaced"/>
</dbReference>
<accession>A0A3Q0RM23</accession>
<name>A0A3Q0RM23_AMPCI</name>
<reference evidence="1" key="1">
    <citation type="submission" date="2025-08" db="UniProtKB">
        <authorList>
            <consortium name="Ensembl"/>
        </authorList>
    </citation>
    <scope>IDENTIFICATION</scope>
</reference>
<sequence length="73" mass="8019">MSKTVMRICIVPDICGSPPSTAVRMRDICSCFSLSKGFCSTISTLLRPFVLLCSFRTKLSVGLNSILQNDLNM</sequence>
<proteinExistence type="predicted"/>
<protein>
    <submittedName>
        <fullName evidence="1">Uncharacterized protein</fullName>
    </submittedName>
</protein>
<dbReference type="Ensembl" id="ENSACIT00000011195.1">
    <property type="protein sequence ID" value="ENSACIP00000010878.1"/>
    <property type="gene ID" value="ENSACIG00000008521.1"/>
</dbReference>
<reference evidence="1" key="2">
    <citation type="submission" date="2025-09" db="UniProtKB">
        <authorList>
            <consortium name="Ensembl"/>
        </authorList>
    </citation>
    <scope>IDENTIFICATION</scope>
</reference>
<evidence type="ECO:0000313" key="1">
    <source>
        <dbReference type="Ensembl" id="ENSACIP00000010878.1"/>
    </source>
</evidence>
<keyword evidence="2" id="KW-1185">Reference proteome</keyword>